<dbReference type="RefSeq" id="WP_094765039.1">
    <property type="nucleotide sequence ID" value="NZ_FUKQ01000036.1"/>
</dbReference>
<keyword evidence="1" id="KW-0456">Lyase</keyword>
<evidence type="ECO:0000313" key="2">
    <source>
        <dbReference type="Proteomes" id="UP000188342"/>
    </source>
</evidence>
<proteinExistence type="predicted"/>
<dbReference type="EMBL" id="FUKQ01000036">
    <property type="protein sequence ID" value="SJN36758.1"/>
    <property type="molecule type" value="Genomic_DNA"/>
</dbReference>
<accession>A0A1R4JXQ6</accession>
<reference evidence="1 2" key="1">
    <citation type="submission" date="2017-02" db="EMBL/GenBank/DDBJ databases">
        <authorList>
            <person name="Peterson S.W."/>
        </authorList>
    </citation>
    <scope>NUCLEOTIDE SEQUENCE [LARGE SCALE GENOMIC DNA]</scope>
    <source>
        <strain evidence="1 2">LSP_Lj1</strain>
    </source>
</reference>
<dbReference type="InterPro" id="IPR024787">
    <property type="entry name" value="EcsC"/>
</dbReference>
<dbReference type="AlphaFoldDB" id="A0A1R4JXQ6"/>
<dbReference type="EC" id="4.1.2.-" evidence="1"/>
<dbReference type="GO" id="GO:0016829">
    <property type="term" value="F:lyase activity"/>
    <property type="evidence" value="ECO:0007669"/>
    <property type="project" value="UniProtKB-KW"/>
</dbReference>
<sequence>MGIFDILRGQKADVSTTRSALDQAQDPAADDSAITKLIENILHIGIDGRKPFDSAASVADDALSSAGGDVEKAVNKVVRSHVTSGAAGGLLTSLGGFITMPVAIPANLLEFYVQATRMTAAVAKLRGYDIHQPHIRTAVLLTLVGSNAEDVMAKAGVVTGTGRLTTMALRNLPRPAMMMVNKAVGFRLLKSVGQGTLAKLGKGVPIVGGAVGGVLDGYMMNKIAEQALKEFPTYAAPAANEGPISSL</sequence>
<dbReference type="Proteomes" id="UP000188342">
    <property type="component" value="Unassembled WGS sequence"/>
</dbReference>
<name>A0A1R4JXQ6_9ACTN</name>
<gene>
    <name evidence="1" type="ORF">FM114_10145</name>
</gene>
<keyword evidence="2" id="KW-1185">Reference proteome</keyword>
<dbReference type="Pfam" id="PF12787">
    <property type="entry name" value="EcsC"/>
    <property type="match status" value="1"/>
</dbReference>
<dbReference type="STRING" id="1255658.FM114_10145"/>
<protein>
    <submittedName>
        <fullName evidence="1">2,4-dihydroxyhept-2-ene-1,7-dioic acid aldolase</fullName>
        <ecNumber evidence="1">4.1.2.-</ecNumber>
    </submittedName>
</protein>
<dbReference type="OrthoDB" id="1425703at2"/>
<organism evidence="1 2">
    <name type="scientific">Luteococcus japonicus LSP_Lj1</name>
    <dbReference type="NCBI Taxonomy" id="1255658"/>
    <lineage>
        <taxon>Bacteria</taxon>
        <taxon>Bacillati</taxon>
        <taxon>Actinomycetota</taxon>
        <taxon>Actinomycetes</taxon>
        <taxon>Propionibacteriales</taxon>
        <taxon>Propionibacteriaceae</taxon>
        <taxon>Luteococcus</taxon>
    </lineage>
</organism>
<evidence type="ECO:0000313" key="1">
    <source>
        <dbReference type="EMBL" id="SJN36758.1"/>
    </source>
</evidence>